<keyword evidence="2" id="KW-1185">Reference proteome</keyword>
<dbReference type="InterPro" id="IPR010869">
    <property type="entry name" value="DUF1501"/>
</dbReference>
<dbReference type="PANTHER" id="PTHR43737:SF1">
    <property type="entry name" value="DUF1501 DOMAIN-CONTAINING PROTEIN"/>
    <property type="match status" value="1"/>
</dbReference>
<proteinExistence type="predicted"/>
<dbReference type="EMBL" id="JBHSHD010000007">
    <property type="protein sequence ID" value="MFC4820698.1"/>
    <property type="molecule type" value="Genomic_DNA"/>
</dbReference>
<organism evidence="1 2">
    <name type="scientific">Dokdonella ginsengisoli</name>
    <dbReference type="NCBI Taxonomy" id="363846"/>
    <lineage>
        <taxon>Bacteria</taxon>
        <taxon>Pseudomonadati</taxon>
        <taxon>Pseudomonadota</taxon>
        <taxon>Gammaproteobacteria</taxon>
        <taxon>Lysobacterales</taxon>
        <taxon>Rhodanobacteraceae</taxon>
        <taxon>Dokdonella</taxon>
    </lineage>
</organism>
<name>A0ABV9QTJ4_9GAMM</name>
<evidence type="ECO:0000313" key="2">
    <source>
        <dbReference type="Proteomes" id="UP001595886"/>
    </source>
</evidence>
<sequence length="465" mass="48725">MRTSRRDFLRKSLCAALCGAGAYSALGNLRLISAAAAQRPYLFGDYKALVCVFLFGGNDSFNTLAPVSGTERTDYAASRGTIAVPAGDLHALTPAAGGGPANYGLHPAAPELAALFNAGKAAVVANVGGLLYPVTQAQYQAGTVPVPPQLFSHSDQSVQWQTSRPDDASANGWGGRIADLLQSSNSGQVPMSVSLGGNNPFQRGAVVQPYAMGTQGVERLSYSDDGPEAWFLEGDNTAGAAAWDALIEPGTQTHLLERAYAGSVRRSIDNYRIIAEALGEPPAWTTPFPDDNELAAQLQMVARLIGARAALGMSRQVFYVSVGGYDTHAAQLNDHPYLLGQLSQALHAFHAATVQLGIESGVTTFTASDFGRSLGMNADGTDHGWGGHHFVLGGAVRGQRFYGTLPSLAPNGNPDDTGFGQIIPTTAVDQYSATLARWFGVDAGGIADIFPNLGRFASADLGFMT</sequence>
<dbReference type="PANTHER" id="PTHR43737">
    <property type="entry name" value="BLL7424 PROTEIN"/>
    <property type="match status" value="1"/>
</dbReference>
<accession>A0ABV9QTJ4</accession>
<reference evidence="2" key="1">
    <citation type="journal article" date="2019" name="Int. J. Syst. Evol. Microbiol.">
        <title>The Global Catalogue of Microorganisms (GCM) 10K type strain sequencing project: providing services to taxonomists for standard genome sequencing and annotation.</title>
        <authorList>
            <consortium name="The Broad Institute Genomics Platform"/>
            <consortium name="The Broad Institute Genome Sequencing Center for Infectious Disease"/>
            <person name="Wu L."/>
            <person name="Ma J."/>
        </authorList>
    </citation>
    <scope>NUCLEOTIDE SEQUENCE [LARGE SCALE GENOMIC DNA]</scope>
    <source>
        <strain evidence="2">CCUG 30340</strain>
    </source>
</reference>
<dbReference type="InterPro" id="IPR006311">
    <property type="entry name" value="TAT_signal"/>
</dbReference>
<dbReference type="Pfam" id="PF07394">
    <property type="entry name" value="DUF1501"/>
    <property type="match status" value="1"/>
</dbReference>
<dbReference type="PROSITE" id="PS51318">
    <property type="entry name" value="TAT"/>
    <property type="match status" value="1"/>
</dbReference>
<evidence type="ECO:0000313" key="1">
    <source>
        <dbReference type="EMBL" id="MFC4820698.1"/>
    </source>
</evidence>
<dbReference type="RefSeq" id="WP_380020627.1">
    <property type="nucleotide sequence ID" value="NZ_JBHSHD010000007.1"/>
</dbReference>
<dbReference type="Proteomes" id="UP001595886">
    <property type="component" value="Unassembled WGS sequence"/>
</dbReference>
<gene>
    <name evidence="1" type="ORF">ACFO6Q_10205</name>
</gene>
<comment type="caution">
    <text evidence="1">The sequence shown here is derived from an EMBL/GenBank/DDBJ whole genome shotgun (WGS) entry which is preliminary data.</text>
</comment>
<protein>
    <submittedName>
        <fullName evidence="1">DUF1501 domain-containing protein</fullName>
    </submittedName>
</protein>